<evidence type="ECO:0000313" key="3">
    <source>
        <dbReference type="Proteomes" id="UP001218188"/>
    </source>
</evidence>
<reference evidence="2" key="1">
    <citation type="submission" date="2023-03" db="EMBL/GenBank/DDBJ databases">
        <title>Massive genome expansion in bonnet fungi (Mycena s.s.) driven by repeated elements and novel gene families across ecological guilds.</title>
        <authorList>
            <consortium name="Lawrence Berkeley National Laboratory"/>
            <person name="Harder C.B."/>
            <person name="Miyauchi S."/>
            <person name="Viragh M."/>
            <person name="Kuo A."/>
            <person name="Thoen E."/>
            <person name="Andreopoulos B."/>
            <person name="Lu D."/>
            <person name="Skrede I."/>
            <person name="Drula E."/>
            <person name="Henrissat B."/>
            <person name="Morin E."/>
            <person name="Kohler A."/>
            <person name="Barry K."/>
            <person name="LaButti K."/>
            <person name="Morin E."/>
            <person name="Salamov A."/>
            <person name="Lipzen A."/>
            <person name="Mereny Z."/>
            <person name="Hegedus B."/>
            <person name="Baldrian P."/>
            <person name="Stursova M."/>
            <person name="Weitz H."/>
            <person name="Taylor A."/>
            <person name="Grigoriev I.V."/>
            <person name="Nagy L.G."/>
            <person name="Martin F."/>
            <person name="Kauserud H."/>
        </authorList>
    </citation>
    <scope>NUCLEOTIDE SEQUENCE</scope>
    <source>
        <strain evidence="2">CBHHK200</strain>
    </source>
</reference>
<dbReference type="Proteomes" id="UP001218188">
    <property type="component" value="Unassembled WGS sequence"/>
</dbReference>
<organism evidence="2 3">
    <name type="scientific">Mycena alexandri</name>
    <dbReference type="NCBI Taxonomy" id="1745969"/>
    <lineage>
        <taxon>Eukaryota</taxon>
        <taxon>Fungi</taxon>
        <taxon>Dikarya</taxon>
        <taxon>Basidiomycota</taxon>
        <taxon>Agaricomycotina</taxon>
        <taxon>Agaricomycetes</taxon>
        <taxon>Agaricomycetidae</taxon>
        <taxon>Agaricales</taxon>
        <taxon>Marasmiineae</taxon>
        <taxon>Mycenaceae</taxon>
        <taxon>Mycena</taxon>
    </lineage>
</organism>
<comment type="caution">
    <text evidence="2">The sequence shown here is derived from an EMBL/GenBank/DDBJ whole genome shotgun (WGS) entry which is preliminary data.</text>
</comment>
<sequence>MTETVDVKREEQDDGYGGDQSGRAVRNKNLGMDVTRDFEMAAQDPLGSNGPGTVTYPLPFFQATGATSHRYRDKGNATDVLLIVAVVGVVVYEDVGVTMSELRLPRRLPKNSRENVLRIE</sequence>
<name>A0AAD6SBV7_9AGAR</name>
<keyword evidence="3" id="KW-1185">Reference proteome</keyword>
<accession>A0AAD6SBV7</accession>
<feature type="region of interest" description="Disordered" evidence="1">
    <location>
        <begin position="1"/>
        <end position="29"/>
    </location>
</feature>
<dbReference type="AlphaFoldDB" id="A0AAD6SBV7"/>
<protein>
    <submittedName>
        <fullName evidence="2">Uncharacterized protein</fullName>
    </submittedName>
</protein>
<evidence type="ECO:0000313" key="2">
    <source>
        <dbReference type="EMBL" id="KAJ7023816.1"/>
    </source>
</evidence>
<gene>
    <name evidence="2" type="ORF">C8F04DRAFT_1193123</name>
</gene>
<dbReference type="EMBL" id="JARJCM010000182">
    <property type="protein sequence ID" value="KAJ7023816.1"/>
    <property type="molecule type" value="Genomic_DNA"/>
</dbReference>
<proteinExistence type="predicted"/>
<feature type="compositionally biased region" description="Basic and acidic residues" evidence="1">
    <location>
        <begin position="1"/>
        <end position="11"/>
    </location>
</feature>
<evidence type="ECO:0000256" key="1">
    <source>
        <dbReference type="SAM" id="MobiDB-lite"/>
    </source>
</evidence>